<evidence type="ECO:0008006" key="3">
    <source>
        <dbReference type="Google" id="ProtNLM"/>
    </source>
</evidence>
<comment type="caution">
    <text evidence="1">The sequence shown here is derived from an EMBL/GenBank/DDBJ whole genome shotgun (WGS) entry which is preliminary data.</text>
</comment>
<sequence length="145" mass="16968">MNFKTIFPLLTLIGILVSCKSNFVGKELNYSTEQRNGFELTFVNDSILEVNSKTEINKSDKATYKYELLKKETLVTVKKNQPVVNFKTKKQSRQFLQNIAIELISGKNEYLRESDTLIYLKIRTDGKIKKQIFFDNRTKILEFQK</sequence>
<dbReference type="RefSeq" id="WP_249603670.1">
    <property type="nucleotide sequence ID" value="NZ_JAKHSK010000091.1"/>
</dbReference>
<organism evidence="1 2">
    <name type="scientific">Zunongwangia pacifica</name>
    <dbReference type="NCBI Taxonomy" id="2911062"/>
    <lineage>
        <taxon>Bacteria</taxon>
        <taxon>Pseudomonadati</taxon>
        <taxon>Bacteroidota</taxon>
        <taxon>Flavobacteriia</taxon>
        <taxon>Flavobacteriales</taxon>
        <taxon>Flavobacteriaceae</taxon>
        <taxon>Zunongwangia</taxon>
    </lineage>
</organism>
<dbReference type="AlphaFoldDB" id="A0A9X1ZYM3"/>
<accession>A0A9X1ZYM3</accession>
<gene>
    <name evidence="1" type="ORF">L1967_22190</name>
</gene>
<evidence type="ECO:0000313" key="2">
    <source>
        <dbReference type="Proteomes" id="UP001139521"/>
    </source>
</evidence>
<keyword evidence="2" id="KW-1185">Reference proteome</keyword>
<name>A0A9X1ZYM3_9FLAO</name>
<dbReference type="PROSITE" id="PS51257">
    <property type="entry name" value="PROKAR_LIPOPROTEIN"/>
    <property type="match status" value="1"/>
</dbReference>
<proteinExistence type="predicted"/>
<dbReference type="EMBL" id="JAKHSK010000091">
    <property type="protein sequence ID" value="MCL6221008.1"/>
    <property type="molecule type" value="Genomic_DNA"/>
</dbReference>
<protein>
    <recommendedName>
        <fullName evidence="3">Lipoprotein</fullName>
    </recommendedName>
</protein>
<dbReference type="Proteomes" id="UP001139521">
    <property type="component" value="Unassembled WGS sequence"/>
</dbReference>
<evidence type="ECO:0000313" key="1">
    <source>
        <dbReference type="EMBL" id="MCL6221008.1"/>
    </source>
</evidence>
<reference evidence="1" key="1">
    <citation type="submission" date="2022-01" db="EMBL/GenBank/DDBJ databases">
        <title>Genome sequencing of Zunongwangia sp. M21534 genome.</title>
        <authorList>
            <person name="Chen Y."/>
            <person name="Dong C."/>
            <person name="Shao Z."/>
        </authorList>
    </citation>
    <scope>NUCLEOTIDE SEQUENCE</scope>
    <source>
        <strain evidence="1">MCCC M21534</strain>
    </source>
</reference>